<evidence type="ECO:0000313" key="10">
    <source>
        <dbReference type="EMBL" id="AUH02085.1"/>
    </source>
</evidence>
<dbReference type="GO" id="GO:0000156">
    <property type="term" value="F:phosphorelay response regulator activity"/>
    <property type="evidence" value="ECO:0007669"/>
    <property type="project" value="TreeGrafter"/>
</dbReference>
<evidence type="ECO:0000256" key="1">
    <source>
        <dbReference type="ARBA" id="ARBA00022553"/>
    </source>
</evidence>
<evidence type="ECO:0000256" key="3">
    <source>
        <dbReference type="ARBA" id="ARBA00023015"/>
    </source>
</evidence>
<dbReference type="EMBL" id="CP025084">
    <property type="protein sequence ID" value="AUH06406.1"/>
    <property type="molecule type" value="Genomic_DNA"/>
</dbReference>
<keyword evidence="4 7" id="KW-0238">DNA-binding</keyword>
<dbReference type="GO" id="GO:0032993">
    <property type="term" value="C:protein-DNA complex"/>
    <property type="evidence" value="ECO:0007669"/>
    <property type="project" value="TreeGrafter"/>
</dbReference>
<accession>A0A2I5TPB2</accession>
<dbReference type="Pfam" id="PF00486">
    <property type="entry name" value="Trans_reg_C"/>
    <property type="match status" value="1"/>
</dbReference>
<dbReference type="InterPro" id="IPR001789">
    <property type="entry name" value="Sig_transdc_resp-reg_receiver"/>
</dbReference>
<name>A0A2I5TPB2_SERS3</name>
<dbReference type="InterPro" id="IPR036388">
    <property type="entry name" value="WH-like_DNA-bd_sf"/>
</dbReference>
<dbReference type="GO" id="GO:0000976">
    <property type="term" value="F:transcription cis-regulatory region binding"/>
    <property type="evidence" value="ECO:0007669"/>
    <property type="project" value="TreeGrafter"/>
</dbReference>
<dbReference type="Proteomes" id="UP000233778">
    <property type="component" value="Chromosome"/>
</dbReference>
<dbReference type="OrthoDB" id="9802426at2"/>
<dbReference type="CDD" id="cd00383">
    <property type="entry name" value="trans_reg_C"/>
    <property type="match status" value="1"/>
</dbReference>
<reference evidence="11" key="2">
    <citation type="submission" date="2013-09" db="EMBL/GenBank/DDBJ databases">
        <authorList>
            <person name="Wang G."/>
            <person name="Yang Y."/>
            <person name="Su Y."/>
        </authorList>
    </citation>
    <scope>NUCLEOTIDE SEQUENCE</scope>
    <source>
        <strain evidence="11">ATCC 39006</strain>
    </source>
</reference>
<dbReference type="AlphaFoldDB" id="A0A2I5TPB2"/>
<evidence type="ECO:0000256" key="5">
    <source>
        <dbReference type="ARBA" id="ARBA00023163"/>
    </source>
</evidence>
<dbReference type="KEGG" id="serq:CWC46_21195"/>
<sequence>MRLLLVEDDPMVGKGLQQGLKKSGYTVDWVQDGRAAVLALETTPYALLLLDLGLPKQDGMSVLKTLRLHNEVLPAIIITARDALSDRVNGLNNGADDYIVKPFALEELLARINAVCRRQSGRAKTELVVGAIRLDPVRHLIWFHDQQVSLSVREFAILHELMREPYAVLSREQLEDRLYGWGEELSSNVIEVHISNLRKRLSPEVIRTIRGVGYRIGEGK</sequence>
<keyword evidence="2" id="KW-0902">Two-component regulatory system</keyword>
<evidence type="ECO:0000256" key="4">
    <source>
        <dbReference type="ARBA" id="ARBA00023125"/>
    </source>
</evidence>
<dbReference type="InterPro" id="IPR039420">
    <property type="entry name" value="WalR-like"/>
</dbReference>
<feature type="modified residue" description="4-aspartylphosphate" evidence="6">
    <location>
        <position position="51"/>
    </location>
</feature>
<protein>
    <submittedName>
        <fullName evidence="11">DNA-binding response regulator</fullName>
    </submittedName>
</protein>
<keyword evidence="3" id="KW-0805">Transcription regulation</keyword>
<keyword evidence="12" id="KW-1185">Reference proteome</keyword>
<evidence type="ECO:0000313" key="11">
    <source>
        <dbReference type="EMBL" id="AUH06406.1"/>
    </source>
</evidence>
<dbReference type="Pfam" id="PF00072">
    <property type="entry name" value="Response_reg"/>
    <property type="match status" value="1"/>
</dbReference>
<feature type="domain" description="Response regulatory" evidence="8">
    <location>
        <begin position="2"/>
        <end position="116"/>
    </location>
</feature>
<dbReference type="InterPro" id="IPR001867">
    <property type="entry name" value="OmpR/PhoB-type_DNA-bd"/>
</dbReference>
<dbReference type="Gene3D" id="1.10.10.10">
    <property type="entry name" value="Winged helix-like DNA-binding domain superfamily/Winged helix DNA-binding domain"/>
    <property type="match status" value="1"/>
</dbReference>
<reference evidence="11 12" key="1">
    <citation type="journal article" date="2013" name="Genome Announc.">
        <title>Draft genome sequence of Serratia sp. strain ATCC 39006, a model bacterium for analysis of the biosynthesis and regulation of prodigiosin, a carbapenem, and gas vesicles.</title>
        <authorList>
            <person name="Fineran P.C."/>
            <person name="Iglesias Cans M.C."/>
            <person name="Ramsay J.P."/>
            <person name="Wilf N.M."/>
            <person name="Cossyleon D."/>
            <person name="McNeil M.B."/>
            <person name="Williamson N.R."/>
            <person name="Monson R.E."/>
            <person name="Becher S.A."/>
            <person name="Stanton J.A."/>
            <person name="Brugger K."/>
            <person name="Brown S.D."/>
            <person name="Salmond G.P."/>
        </authorList>
    </citation>
    <scope>NUCLEOTIDE SEQUENCE [LARGE SCALE GENOMIC DNA]</scope>
    <source>
        <strain evidence="11">ATCC 39006</strain>
        <strain evidence="12">ATCC 39006 / SC 11482</strain>
    </source>
</reference>
<dbReference type="GO" id="GO:0005829">
    <property type="term" value="C:cytosol"/>
    <property type="evidence" value="ECO:0007669"/>
    <property type="project" value="TreeGrafter"/>
</dbReference>
<dbReference type="Gene3D" id="3.40.50.2300">
    <property type="match status" value="1"/>
</dbReference>
<dbReference type="SMART" id="SM00448">
    <property type="entry name" value="REC"/>
    <property type="match status" value="1"/>
</dbReference>
<keyword evidence="5" id="KW-0804">Transcription</keyword>
<dbReference type="Gene3D" id="6.10.250.690">
    <property type="match status" value="1"/>
</dbReference>
<reference evidence="10 13" key="3">
    <citation type="submission" date="2017-11" db="EMBL/GenBank/DDBJ databases">
        <title>Complete genome sequence of Serratia sp. ATCC 39006 LacA.</title>
        <authorList>
            <person name="Hampton H.G."/>
            <person name="Jackson S.A."/>
            <person name="Jauregui R."/>
            <person name="Poulter G.T.M."/>
            <person name="Salmond G.P.C."/>
            <person name="Fineran P.C."/>
        </authorList>
    </citation>
    <scope>NUCLEOTIDE SEQUENCE [LARGE SCALE GENOMIC DNA]</scope>
    <source>
        <strain evidence="10 13">ATCC 39006</strain>
    </source>
</reference>
<proteinExistence type="predicted"/>
<evidence type="ECO:0000313" key="13">
    <source>
        <dbReference type="Proteomes" id="UP000233778"/>
    </source>
</evidence>
<evidence type="ECO:0000313" key="12">
    <source>
        <dbReference type="Proteomes" id="UP000017700"/>
    </source>
</evidence>
<feature type="domain" description="OmpR/PhoB-type" evidence="9">
    <location>
        <begin position="124"/>
        <end position="218"/>
    </location>
</feature>
<dbReference type="InterPro" id="IPR011006">
    <property type="entry name" value="CheY-like_superfamily"/>
</dbReference>
<evidence type="ECO:0000256" key="6">
    <source>
        <dbReference type="PROSITE-ProRule" id="PRU00169"/>
    </source>
</evidence>
<dbReference type="RefSeq" id="WP_021014541.1">
    <property type="nucleotide sequence ID" value="NZ_CP025084.1"/>
</dbReference>
<dbReference type="SUPFAM" id="SSF52172">
    <property type="entry name" value="CheY-like"/>
    <property type="match status" value="1"/>
</dbReference>
<dbReference type="STRING" id="104623.Ser39006_01271"/>
<dbReference type="EMBL" id="CP025085">
    <property type="protein sequence ID" value="AUH02085.1"/>
    <property type="molecule type" value="Genomic_DNA"/>
</dbReference>
<feature type="DNA-binding region" description="OmpR/PhoB-type" evidence="7">
    <location>
        <begin position="124"/>
        <end position="218"/>
    </location>
</feature>
<evidence type="ECO:0000259" key="9">
    <source>
        <dbReference type="PROSITE" id="PS51755"/>
    </source>
</evidence>
<gene>
    <name evidence="10" type="ORF">CWC46_21195</name>
    <name evidence="11" type="ORF">Ser39006_021190</name>
</gene>
<keyword evidence="1 6" id="KW-0597">Phosphoprotein</keyword>
<dbReference type="PANTHER" id="PTHR48111">
    <property type="entry name" value="REGULATOR OF RPOS"/>
    <property type="match status" value="1"/>
</dbReference>
<evidence type="ECO:0000256" key="2">
    <source>
        <dbReference type="ARBA" id="ARBA00023012"/>
    </source>
</evidence>
<evidence type="ECO:0000259" key="8">
    <source>
        <dbReference type="PROSITE" id="PS50110"/>
    </source>
</evidence>
<dbReference type="PROSITE" id="PS51755">
    <property type="entry name" value="OMPR_PHOB"/>
    <property type="match status" value="1"/>
</dbReference>
<evidence type="ECO:0000256" key="7">
    <source>
        <dbReference type="PROSITE-ProRule" id="PRU01091"/>
    </source>
</evidence>
<dbReference type="FunFam" id="3.40.50.2300:FF:000002">
    <property type="entry name" value="DNA-binding response regulator PhoP"/>
    <property type="match status" value="1"/>
</dbReference>
<dbReference type="KEGG" id="sera:Ser39006_021190"/>
<dbReference type="PROSITE" id="PS50110">
    <property type="entry name" value="RESPONSE_REGULATORY"/>
    <property type="match status" value="1"/>
</dbReference>
<dbReference type="Proteomes" id="UP000017700">
    <property type="component" value="Chromosome"/>
</dbReference>
<organism evidence="11 12">
    <name type="scientific">Serratia sp. (strain ATCC 39006)</name>
    <name type="common">Prodigiosinella confusarubida</name>
    <dbReference type="NCBI Taxonomy" id="104623"/>
    <lineage>
        <taxon>Bacteria</taxon>
        <taxon>Pseudomonadati</taxon>
        <taxon>Pseudomonadota</taxon>
        <taxon>Gammaproteobacteria</taxon>
        <taxon>Enterobacterales</taxon>
        <taxon>Pectobacteriaceae</taxon>
        <taxon>Prodigiosinella</taxon>
    </lineage>
</organism>
<dbReference type="GO" id="GO:0006355">
    <property type="term" value="P:regulation of DNA-templated transcription"/>
    <property type="evidence" value="ECO:0007669"/>
    <property type="project" value="InterPro"/>
</dbReference>
<dbReference type="SMART" id="SM00862">
    <property type="entry name" value="Trans_reg_C"/>
    <property type="match status" value="1"/>
</dbReference>
<dbReference type="PANTHER" id="PTHR48111:SF67">
    <property type="entry name" value="TRANSCRIPTIONAL REGULATORY PROTEIN TCTD"/>
    <property type="match status" value="1"/>
</dbReference>
<reference evidence="11" key="4">
    <citation type="submission" date="2017-11" db="EMBL/GenBank/DDBJ databases">
        <title>Complete genome sequence of Serratia sp. ATCC 39006.</title>
        <authorList>
            <person name="Hampton H.G."/>
            <person name="Jackson S.A."/>
            <person name="Jauregui R."/>
            <person name="Poulter G.T.M."/>
            <person name="Salmond G.P.C."/>
            <person name="Fineran P.C."/>
        </authorList>
    </citation>
    <scope>NUCLEOTIDE SEQUENCE</scope>
    <source>
        <strain evidence="11">ATCC 39006</strain>
    </source>
</reference>